<dbReference type="KEGG" id="jte:ASJ30_13615"/>
<dbReference type="RefSeq" id="WP_072625581.1">
    <property type="nucleotide sequence ID" value="NZ_CP013290.1"/>
</dbReference>
<accession>A0A1L3MJB8</accession>
<evidence type="ECO:0000313" key="3">
    <source>
        <dbReference type="Proteomes" id="UP000182938"/>
    </source>
</evidence>
<gene>
    <name evidence="2" type="ORF">ASJ30_13615</name>
</gene>
<feature type="region of interest" description="Disordered" evidence="1">
    <location>
        <begin position="1"/>
        <end position="20"/>
    </location>
</feature>
<keyword evidence="3" id="KW-1185">Reference proteome</keyword>
<sequence length="92" mass="10418">MSDNFDGPVPEREDEDDHDLLTYGEVRVRIHEEVVAQRAVVADLEAAGGDSALARRRLDALVDAANRNSRSRINDDNFEKFFGYRGTPRRNT</sequence>
<dbReference type="Proteomes" id="UP000182938">
    <property type="component" value="Chromosome"/>
</dbReference>
<evidence type="ECO:0000256" key="1">
    <source>
        <dbReference type="SAM" id="MobiDB-lite"/>
    </source>
</evidence>
<organism evidence="2 3">
    <name type="scientific">Janibacter indicus</name>
    <dbReference type="NCBI Taxonomy" id="857417"/>
    <lineage>
        <taxon>Bacteria</taxon>
        <taxon>Bacillati</taxon>
        <taxon>Actinomycetota</taxon>
        <taxon>Actinomycetes</taxon>
        <taxon>Micrococcales</taxon>
        <taxon>Intrasporangiaceae</taxon>
        <taxon>Janibacter</taxon>
    </lineage>
</organism>
<protein>
    <submittedName>
        <fullName evidence="2">Acyl-CoA synthase</fullName>
    </submittedName>
</protein>
<evidence type="ECO:0000313" key="2">
    <source>
        <dbReference type="EMBL" id="APH02438.1"/>
    </source>
</evidence>
<name>A0A1L3MJB8_9MICO</name>
<dbReference type="AlphaFoldDB" id="A0A1L3MJB8"/>
<proteinExistence type="predicted"/>
<dbReference type="EMBL" id="CP013290">
    <property type="protein sequence ID" value="APH02438.1"/>
    <property type="molecule type" value="Genomic_DNA"/>
</dbReference>
<reference evidence="2 3" key="1">
    <citation type="submission" date="2015-11" db="EMBL/GenBank/DDBJ databases">
        <authorList>
            <person name="Zhang Y."/>
            <person name="Guo Z."/>
        </authorList>
    </citation>
    <scope>NUCLEOTIDE SEQUENCE [LARGE SCALE GENOMIC DNA]</scope>
    <source>
        <strain evidence="2 3">YFY001</strain>
    </source>
</reference>